<dbReference type="KEGG" id="jre:108993567"/>
<dbReference type="Proteomes" id="UP000235220">
    <property type="component" value="Chromosome 1"/>
</dbReference>
<dbReference type="OrthoDB" id="437338at2759"/>
<name>A0A2I4EXF7_JUGRE</name>
<organism evidence="1 2">
    <name type="scientific">Juglans regia</name>
    <name type="common">English walnut</name>
    <dbReference type="NCBI Taxonomy" id="51240"/>
    <lineage>
        <taxon>Eukaryota</taxon>
        <taxon>Viridiplantae</taxon>
        <taxon>Streptophyta</taxon>
        <taxon>Embryophyta</taxon>
        <taxon>Tracheophyta</taxon>
        <taxon>Spermatophyta</taxon>
        <taxon>Magnoliopsida</taxon>
        <taxon>eudicotyledons</taxon>
        <taxon>Gunneridae</taxon>
        <taxon>Pentapetalae</taxon>
        <taxon>rosids</taxon>
        <taxon>fabids</taxon>
        <taxon>Fagales</taxon>
        <taxon>Juglandaceae</taxon>
        <taxon>Juglans</taxon>
    </lineage>
</organism>
<dbReference type="AlphaFoldDB" id="A0A2I4EXF7"/>
<accession>A0A2I4EXF7</accession>
<gene>
    <name evidence="2" type="primary">LOC108993567</name>
</gene>
<dbReference type="PANTHER" id="PTHR15503">
    <property type="entry name" value="LDOC1 RELATED"/>
    <property type="match status" value="1"/>
</dbReference>
<dbReference type="RefSeq" id="XP_018824084.1">
    <property type="nucleotide sequence ID" value="XM_018968539.1"/>
</dbReference>
<dbReference type="GeneID" id="108993567"/>
<keyword evidence="1" id="KW-1185">Reference proteome</keyword>
<evidence type="ECO:0000313" key="2">
    <source>
        <dbReference type="RefSeq" id="XP_018824084.1"/>
    </source>
</evidence>
<dbReference type="PANTHER" id="PTHR15503:SF45">
    <property type="entry name" value="RNA-DIRECTED DNA POLYMERASE HOMOLOG"/>
    <property type="match status" value="1"/>
</dbReference>
<reference evidence="2" key="1">
    <citation type="submission" date="2025-08" db="UniProtKB">
        <authorList>
            <consortium name="RefSeq"/>
        </authorList>
    </citation>
    <scope>IDENTIFICATION</scope>
    <source>
        <tissue evidence="2">Leaves</tissue>
    </source>
</reference>
<dbReference type="Gene3D" id="3.10.10.10">
    <property type="entry name" value="HIV Type 1 Reverse Transcriptase, subunit A, domain 1"/>
    <property type="match status" value="1"/>
</dbReference>
<proteinExistence type="predicted"/>
<evidence type="ECO:0000313" key="1">
    <source>
        <dbReference type="Proteomes" id="UP000235220"/>
    </source>
</evidence>
<sequence>MDWLSQHYAKIDCRRNEVSFDLPAKDKIYYLGERVELAPLVVSTCQIKRNLREGATAYLLVMTSETKELKGAQGIPVIEDFPRVFADELPGLPQDREKEFTIELKSETAPMHKVLYRMALTELKELKDQIEELLEKRFI</sequence>
<protein>
    <submittedName>
        <fullName evidence="2">Uncharacterized protein LOC108993567</fullName>
    </submittedName>
</protein>
<dbReference type="SUPFAM" id="SSF56672">
    <property type="entry name" value="DNA/RNA polymerases"/>
    <property type="match status" value="1"/>
</dbReference>
<dbReference type="InterPro" id="IPR043502">
    <property type="entry name" value="DNA/RNA_pol_sf"/>
</dbReference>
<dbReference type="Gramene" id="Jr01_23910_p1">
    <property type="protein sequence ID" value="cds.Jr01_23910_p1"/>
    <property type="gene ID" value="Jr01_23910"/>
</dbReference>
<dbReference type="InterPro" id="IPR032567">
    <property type="entry name" value="RTL1-rel"/>
</dbReference>